<proteinExistence type="predicted"/>
<dbReference type="Gramene" id="rna38169">
    <property type="protein sequence ID" value="RHN44110.1"/>
    <property type="gene ID" value="gene38169"/>
</dbReference>
<organism evidence="2">
    <name type="scientific">Medicago truncatula</name>
    <name type="common">Barrel medic</name>
    <name type="synonym">Medicago tribuloides</name>
    <dbReference type="NCBI Taxonomy" id="3880"/>
    <lineage>
        <taxon>Eukaryota</taxon>
        <taxon>Viridiplantae</taxon>
        <taxon>Streptophyta</taxon>
        <taxon>Embryophyta</taxon>
        <taxon>Tracheophyta</taxon>
        <taxon>Spermatophyta</taxon>
        <taxon>Magnoliopsida</taxon>
        <taxon>eudicotyledons</taxon>
        <taxon>Gunneridae</taxon>
        <taxon>Pentapetalae</taxon>
        <taxon>rosids</taxon>
        <taxon>fabids</taxon>
        <taxon>Fabales</taxon>
        <taxon>Fabaceae</taxon>
        <taxon>Papilionoideae</taxon>
        <taxon>50 kb inversion clade</taxon>
        <taxon>NPAAA clade</taxon>
        <taxon>Hologalegina</taxon>
        <taxon>IRL clade</taxon>
        <taxon>Trifolieae</taxon>
        <taxon>Medicago</taxon>
    </lineage>
</organism>
<evidence type="ECO:0000313" key="2">
    <source>
        <dbReference type="EMBL" id="RHN44110.1"/>
    </source>
</evidence>
<name>A0A396GSU7_MEDTR</name>
<gene>
    <name evidence="2" type="ORF">MtrunA17_Chr7g0215771</name>
</gene>
<dbReference type="Proteomes" id="UP000265566">
    <property type="component" value="Chromosome 7"/>
</dbReference>
<reference evidence="2" key="1">
    <citation type="journal article" date="2018" name="Nat. Plants">
        <title>Whole-genome landscape of Medicago truncatula symbiotic genes.</title>
        <authorList>
            <person name="Pecrix Y."/>
            <person name="Gamas P."/>
            <person name="Carrere S."/>
        </authorList>
    </citation>
    <scope>NUCLEOTIDE SEQUENCE</scope>
    <source>
        <tissue evidence="2">Leaves</tissue>
    </source>
</reference>
<evidence type="ECO:0000256" key="1">
    <source>
        <dbReference type="SAM" id="Phobius"/>
    </source>
</evidence>
<comment type="caution">
    <text evidence="2">The sequence shown here is derived from an EMBL/GenBank/DDBJ whole genome shotgun (WGS) entry which is preliminary data.</text>
</comment>
<keyword evidence="1" id="KW-0812">Transmembrane</keyword>
<dbReference type="EMBL" id="PSQE01000007">
    <property type="protein sequence ID" value="RHN44110.1"/>
    <property type="molecule type" value="Genomic_DNA"/>
</dbReference>
<keyword evidence="1" id="KW-1133">Transmembrane helix</keyword>
<dbReference type="Gene3D" id="1.20.1740.10">
    <property type="entry name" value="Amino acid/polyamine transporter I"/>
    <property type="match status" value="1"/>
</dbReference>
<protein>
    <recommendedName>
        <fullName evidence="3">Transmembrane protein</fullName>
    </recommendedName>
</protein>
<feature type="transmembrane region" description="Helical" evidence="1">
    <location>
        <begin position="56"/>
        <end position="77"/>
    </location>
</feature>
<evidence type="ECO:0008006" key="3">
    <source>
        <dbReference type="Google" id="ProtNLM"/>
    </source>
</evidence>
<keyword evidence="1" id="KW-0472">Membrane</keyword>
<dbReference type="AlphaFoldDB" id="A0A396GSU7"/>
<accession>A0A396GSU7</accession>
<sequence length="141" mass="15680">MAMNITSSPPSSSSSSCWSHFWSSALRSKHVVTPAEKAARDNSKRGLTRRLGPFDLILLGIGASIGAGIFVVTGTVARTSGPGMYRILTLTQQNFYSRKLIERGNIHLVCPIKPGTIILHHAYKLYVCFFFFFDKMIITWL</sequence>